<dbReference type="AlphaFoldDB" id="C0BUA2"/>
<dbReference type="Proteomes" id="UP000003875">
    <property type="component" value="Unassembled WGS sequence"/>
</dbReference>
<name>C0BUA2_BIFPS</name>
<organism evidence="2 3">
    <name type="scientific">Bifidobacterium pseudocatenulatum DSM 20438 = JCM 1200 = LMG 10505</name>
    <dbReference type="NCBI Taxonomy" id="547043"/>
    <lineage>
        <taxon>Bacteria</taxon>
        <taxon>Bacillati</taxon>
        <taxon>Actinomycetota</taxon>
        <taxon>Actinomycetes</taxon>
        <taxon>Bifidobacteriales</taxon>
        <taxon>Bifidobacteriaceae</taxon>
        <taxon>Bifidobacterium</taxon>
    </lineage>
</organism>
<accession>C0BUA2</accession>
<reference evidence="2 3" key="2">
    <citation type="submission" date="2009-02" db="EMBL/GenBank/DDBJ databases">
        <authorList>
            <person name="Fulton L."/>
            <person name="Clifton S."/>
            <person name="Fulton B."/>
            <person name="Xu J."/>
            <person name="Minx P."/>
            <person name="Pepin K.H."/>
            <person name="Johnson M."/>
            <person name="Bhonagiri V."/>
            <person name="Nash W.E."/>
            <person name="Mardis E.R."/>
            <person name="Wilson R.K."/>
        </authorList>
    </citation>
    <scope>NUCLEOTIDE SEQUENCE [LARGE SCALE GENOMIC DNA]</scope>
    <source>
        <strain evidence="2 3">DSM 20438</strain>
    </source>
</reference>
<gene>
    <name evidence="2" type="ORF">BIFPSEUDO_03984</name>
</gene>
<sequence length="39" mass="4482">MPDTNQPVEQPHQSAQPNQPDINQCNLTFAGNKRKYSRK</sequence>
<evidence type="ECO:0000313" key="3">
    <source>
        <dbReference type="Proteomes" id="UP000003875"/>
    </source>
</evidence>
<evidence type="ECO:0000256" key="1">
    <source>
        <dbReference type="SAM" id="MobiDB-lite"/>
    </source>
</evidence>
<protein>
    <submittedName>
        <fullName evidence="2">Uncharacterized protein</fullName>
    </submittedName>
</protein>
<evidence type="ECO:0000313" key="2">
    <source>
        <dbReference type="EMBL" id="EEG70243.1"/>
    </source>
</evidence>
<proteinExistence type="predicted"/>
<reference evidence="2 3" key="1">
    <citation type="submission" date="2009-02" db="EMBL/GenBank/DDBJ databases">
        <title>Draft genome sequence of Bifidobacterium pseudocatenulatum (DSM 20438).</title>
        <authorList>
            <person name="Sudarsanam P."/>
            <person name="Ley R."/>
            <person name="Guruge J."/>
            <person name="Turnbaugh P.J."/>
            <person name="Mahowald M."/>
            <person name="Liep D."/>
            <person name="Gordon J."/>
        </authorList>
    </citation>
    <scope>NUCLEOTIDE SEQUENCE [LARGE SCALE GENOMIC DNA]</scope>
    <source>
        <strain evidence="2 3">DSM 20438</strain>
    </source>
</reference>
<feature type="compositionally biased region" description="Polar residues" evidence="1">
    <location>
        <begin position="1"/>
        <end position="29"/>
    </location>
</feature>
<feature type="region of interest" description="Disordered" evidence="1">
    <location>
        <begin position="1"/>
        <end position="39"/>
    </location>
</feature>
<dbReference type="EMBL" id="ABXX02000004">
    <property type="protein sequence ID" value="EEG70243.1"/>
    <property type="molecule type" value="Genomic_DNA"/>
</dbReference>
<comment type="caution">
    <text evidence="2">The sequence shown here is derived from an EMBL/GenBank/DDBJ whole genome shotgun (WGS) entry which is preliminary data.</text>
</comment>